<proteinExistence type="predicted"/>
<feature type="compositionally biased region" description="Basic residues" evidence="1">
    <location>
        <begin position="146"/>
        <end position="166"/>
    </location>
</feature>
<name>A0A6G1J922_9PLEO</name>
<feature type="region of interest" description="Disordered" evidence="1">
    <location>
        <begin position="466"/>
        <end position="550"/>
    </location>
</feature>
<feature type="region of interest" description="Disordered" evidence="1">
    <location>
        <begin position="636"/>
        <end position="740"/>
    </location>
</feature>
<evidence type="ECO:0000256" key="1">
    <source>
        <dbReference type="SAM" id="MobiDB-lite"/>
    </source>
</evidence>
<feature type="compositionally biased region" description="Basic and acidic residues" evidence="1">
    <location>
        <begin position="651"/>
        <end position="667"/>
    </location>
</feature>
<reference evidence="2" key="1">
    <citation type="journal article" date="2020" name="Stud. Mycol.">
        <title>101 Dothideomycetes genomes: a test case for predicting lifestyles and emergence of pathogens.</title>
        <authorList>
            <person name="Haridas S."/>
            <person name="Albert R."/>
            <person name="Binder M."/>
            <person name="Bloem J."/>
            <person name="Labutti K."/>
            <person name="Salamov A."/>
            <person name="Andreopoulos B."/>
            <person name="Baker S."/>
            <person name="Barry K."/>
            <person name="Bills G."/>
            <person name="Bluhm B."/>
            <person name="Cannon C."/>
            <person name="Castanera R."/>
            <person name="Culley D."/>
            <person name="Daum C."/>
            <person name="Ezra D."/>
            <person name="Gonzalez J."/>
            <person name="Henrissat B."/>
            <person name="Kuo A."/>
            <person name="Liang C."/>
            <person name="Lipzen A."/>
            <person name="Lutzoni F."/>
            <person name="Magnuson J."/>
            <person name="Mondo S."/>
            <person name="Nolan M."/>
            <person name="Ohm R."/>
            <person name="Pangilinan J."/>
            <person name="Park H.-J."/>
            <person name="Ramirez L."/>
            <person name="Alfaro M."/>
            <person name="Sun H."/>
            <person name="Tritt A."/>
            <person name="Yoshinaga Y."/>
            <person name="Zwiers L.-H."/>
            <person name="Turgeon B."/>
            <person name="Goodwin S."/>
            <person name="Spatafora J."/>
            <person name="Crous P."/>
            <person name="Grigoriev I."/>
        </authorList>
    </citation>
    <scope>NUCLEOTIDE SEQUENCE</scope>
    <source>
        <strain evidence="2">CBS 122367</strain>
    </source>
</reference>
<dbReference type="OrthoDB" id="5428925at2759"/>
<sequence>MSGEANLQRSSWKAEAIRRGDLKISGPIPITEDMPLNEEEEQEYAEKQKGELSPLPQDLTVENEPPQQPQAPSHAPPPVPEEHTQTTEQVEERPPTRQEQHEAPQKKSPSPIRVTSETQRRTTMEPISYSTPSPYPNRPDSSAKSTPKKKRKSGLRHVFRKMFGKKHRDEAPDDEPEPVHRGHSHHASDPGLLRQSSDRKQAARMPRISDIPVQEPKPLNPLGQHLPFPMNVNAPQETSPPHEYLTFEAPPPDLGRRRATLPGIFGNPETQSLNGQSKRLEAWEERRDDESIPSPGIGIALSTPYAPHAGHSMSIQSKRRSRSAGALRDLAKGRPSVERRRSAEIRYWRHSHTSASVYSPNVSRPRTAQTVETVRTVEAATKPSESVTDLHPADPIPGQVQQHDQDLSQIQLPVEAFNFGNLRSDFSDDEESEERTASRAHSRDEKRLSIEDRVKHLEEGMRTLETSVHRLSGRSNRQTIILENAPKGRRSSRNRSSSGTSDRQGSHHSSRGSNNTLHHHRTDSEALGRAPDSPLLPPLSAVTEFPSSTSNNRDTVVAIEQHQHARLSTSQSDLAKQVLALTQALTHERSSRKTLEAQIATLQSDLASLHTLVHKLLTTSSPHYPTPSPDAVIASSEERMPTPRASRGKGSGRERFPEHERYREQERYPGLVVGNRYSGSREFDKQGERESERINWSDRDSEASSREDVTSPEAWATPKEESGGFGSGFFVKSRSRENMI</sequence>
<dbReference type="EMBL" id="MU005576">
    <property type="protein sequence ID" value="KAF2686721.1"/>
    <property type="molecule type" value="Genomic_DNA"/>
</dbReference>
<evidence type="ECO:0000313" key="3">
    <source>
        <dbReference type="Proteomes" id="UP000799291"/>
    </source>
</evidence>
<gene>
    <name evidence="2" type="ORF">K458DRAFT_402285</name>
</gene>
<feature type="region of interest" description="Disordered" evidence="1">
    <location>
        <begin position="423"/>
        <end position="447"/>
    </location>
</feature>
<dbReference type="Proteomes" id="UP000799291">
    <property type="component" value="Unassembled WGS sequence"/>
</dbReference>
<feature type="compositionally biased region" description="Basic and acidic residues" evidence="1">
    <location>
        <begin position="679"/>
        <end position="709"/>
    </location>
</feature>
<feature type="compositionally biased region" description="Pro residues" evidence="1">
    <location>
        <begin position="66"/>
        <end position="79"/>
    </location>
</feature>
<feature type="compositionally biased region" description="Low complexity" evidence="1">
    <location>
        <begin position="494"/>
        <end position="503"/>
    </location>
</feature>
<evidence type="ECO:0000313" key="2">
    <source>
        <dbReference type="EMBL" id="KAF2686721.1"/>
    </source>
</evidence>
<feature type="region of interest" description="Disordered" evidence="1">
    <location>
        <begin position="1"/>
        <end position="276"/>
    </location>
</feature>
<organism evidence="2 3">
    <name type="scientific">Lentithecium fluviatile CBS 122367</name>
    <dbReference type="NCBI Taxonomy" id="1168545"/>
    <lineage>
        <taxon>Eukaryota</taxon>
        <taxon>Fungi</taxon>
        <taxon>Dikarya</taxon>
        <taxon>Ascomycota</taxon>
        <taxon>Pezizomycotina</taxon>
        <taxon>Dothideomycetes</taxon>
        <taxon>Pleosporomycetidae</taxon>
        <taxon>Pleosporales</taxon>
        <taxon>Massarineae</taxon>
        <taxon>Lentitheciaceae</taxon>
        <taxon>Lentithecium</taxon>
    </lineage>
</organism>
<accession>A0A6G1J922</accession>
<feature type="compositionally biased region" description="Polar residues" evidence="1">
    <location>
        <begin position="1"/>
        <end position="11"/>
    </location>
</feature>
<keyword evidence="3" id="KW-1185">Reference proteome</keyword>
<feature type="compositionally biased region" description="Basic and acidic residues" evidence="1">
    <location>
        <begin position="80"/>
        <end position="105"/>
    </location>
</feature>
<protein>
    <submittedName>
        <fullName evidence="2">Uncharacterized protein</fullName>
    </submittedName>
</protein>
<feature type="compositionally biased region" description="Basic and acidic residues" evidence="1">
    <location>
        <begin position="329"/>
        <end position="340"/>
    </location>
</feature>
<feature type="region of interest" description="Disordered" evidence="1">
    <location>
        <begin position="308"/>
        <end position="340"/>
    </location>
</feature>
<dbReference type="AlphaFoldDB" id="A0A6G1J922"/>
<feature type="compositionally biased region" description="Basic and acidic residues" evidence="1">
    <location>
        <begin position="434"/>
        <end position="447"/>
    </location>
</feature>